<feature type="transmembrane region" description="Helical" evidence="1">
    <location>
        <begin position="12"/>
        <end position="34"/>
    </location>
</feature>
<comment type="caution">
    <text evidence="2">The sequence shown here is derived from an EMBL/GenBank/DDBJ whole genome shotgun (WGS) entry which is preliminary data.</text>
</comment>
<dbReference type="PANTHER" id="PTHR12922:SF7">
    <property type="entry name" value="UBIQUINONE BIOSYNTHESIS PROTEIN COQ4 HOMOLOG, MITOCHONDRIAL"/>
    <property type="match status" value="1"/>
</dbReference>
<keyword evidence="1" id="KW-1133">Transmembrane helix</keyword>
<dbReference type="Proteomes" id="UP000093336">
    <property type="component" value="Unassembled WGS sequence"/>
</dbReference>
<dbReference type="Pfam" id="PF05019">
    <property type="entry name" value="Coq4"/>
    <property type="match status" value="1"/>
</dbReference>
<keyword evidence="1" id="KW-0472">Membrane</keyword>
<name>A0ABX2XVF5_9GAMM</name>
<reference evidence="2 3" key="1">
    <citation type="submission" date="2016-05" db="EMBL/GenBank/DDBJ databases">
        <authorList>
            <person name="Prochazka B."/>
            <person name="Indra A."/>
            <person name="Hasenberger P."/>
            <person name="Blaschitz M."/>
            <person name="Wagner L."/>
            <person name="Wewalka G."/>
            <person name="Sorschag S."/>
            <person name="Schmid D."/>
            <person name="Ruppitsch W."/>
        </authorList>
    </citation>
    <scope>NUCLEOTIDE SEQUENCE [LARGE SCALE GENOMIC DNA]</scope>
    <source>
        <strain evidence="2 3">974010_12</strain>
    </source>
</reference>
<keyword evidence="1" id="KW-0812">Transmembrane</keyword>
<protein>
    <recommendedName>
        <fullName evidence="4">Coenzyme Q (Ubiquinone) biosynthesis protein Coq4</fullName>
    </recommendedName>
</protein>
<dbReference type="PANTHER" id="PTHR12922">
    <property type="entry name" value="UBIQUINONE BIOSYNTHESIS PROTEIN"/>
    <property type="match status" value="1"/>
</dbReference>
<proteinExistence type="predicted"/>
<dbReference type="InterPro" id="IPR007715">
    <property type="entry name" value="Coq4"/>
</dbReference>
<dbReference type="EMBL" id="LYOZ01000018">
    <property type="protein sequence ID" value="OCH97844.1"/>
    <property type="molecule type" value="Genomic_DNA"/>
</dbReference>
<keyword evidence="3" id="KW-1185">Reference proteome</keyword>
<accession>A0ABX2XVF5</accession>
<evidence type="ECO:0000313" key="3">
    <source>
        <dbReference type="Proteomes" id="UP000093336"/>
    </source>
</evidence>
<organism evidence="2 3">
    <name type="scientific">Legionella jamestowniensis</name>
    <dbReference type="NCBI Taxonomy" id="455"/>
    <lineage>
        <taxon>Bacteria</taxon>
        <taxon>Pseudomonadati</taxon>
        <taxon>Pseudomonadota</taxon>
        <taxon>Gammaproteobacteria</taxon>
        <taxon>Legionellales</taxon>
        <taxon>Legionellaceae</taxon>
        <taxon>Legionella</taxon>
    </lineage>
</organism>
<evidence type="ECO:0008006" key="4">
    <source>
        <dbReference type="Google" id="ProtNLM"/>
    </source>
</evidence>
<sequence>MRHYRRAIKKLRIRLISIKLIYQLYGFFGLFRFITHDHKSLKNVNRMYFLTHLNKDYSKNMVSELLKNNEIKSTIDKRILSNPDLEKFEKLPQDTLGFQYYKFLRENEIKPFVFASPYYKMCGIYNYVCIRMIETHDIYHVILGADTDFIGEAIVASFTIAQLPTYLPPGVHIAAGMLSVAIDGTIPLDKSIEAILLGYAQGKKAKLLFTIDWSGLWETNLEQIRKDLNIVVNRGNNGLQLQ</sequence>
<evidence type="ECO:0000256" key="1">
    <source>
        <dbReference type="SAM" id="Phobius"/>
    </source>
</evidence>
<evidence type="ECO:0000313" key="2">
    <source>
        <dbReference type="EMBL" id="OCH97844.1"/>
    </source>
</evidence>
<gene>
    <name evidence="2" type="ORF">A8135_01075</name>
</gene>